<evidence type="ECO:0000313" key="3">
    <source>
        <dbReference type="Proteomes" id="UP000663880"/>
    </source>
</evidence>
<protein>
    <submittedName>
        <fullName evidence="2">Uncharacterized protein</fullName>
    </submittedName>
</protein>
<keyword evidence="3" id="KW-1185">Reference proteome</keyword>
<dbReference type="AlphaFoldDB" id="A0A821SUW9"/>
<sequence>MRVRKKPDLRIDIPSYPHDYVEMPPETKKLIHEANRTPNDIPYIDEGSPSSPKVHFQVGSPDFTQNQYEFRTSTPEVNYISDSSEIQDTKSEQSSPVLRKPFRKTSTSVPADLQDYGQNAISDNNNARLNGKRFFLLEWNSSHTLFT</sequence>
<evidence type="ECO:0000256" key="1">
    <source>
        <dbReference type="SAM" id="MobiDB-lite"/>
    </source>
</evidence>
<accession>A0A821SUW9</accession>
<dbReference type="Proteomes" id="UP000663880">
    <property type="component" value="Unassembled WGS sequence"/>
</dbReference>
<proteinExistence type="predicted"/>
<dbReference type="OrthoDB" id="7359724at2759"/>
<feature type="region of interest" description="Disordered" evidence="1">
    <location>
        <begin position="81"/>
        <end position="110"/>
    </location>
</feature>
<reference evidence="2" key="1">
    <citation type="submission" date="2021-02" db="EMBL/GenBank/DDBJ databases">
        <authorList>
            <person name="Steward A R."/>
        </authorList>
    </citation>
    <scope>NUCLEOTIDE SEQUENCE</scope>
</reference>
<gene>
    <name evidence="2" type="ORF">PMACD_LOCUS7928</name>
</gene>
<feature type="compositionally biased region" description="Polar residues" evidence="1">
    <location>
        <begin position="81"/>
        <end position="96"/>
    </location>
</feature>
<dbReference type="EMBL" id="CAJOBZ010000019">
    <property type="protein sequence ID" value="CAF4861142.1"/>
    <property type="molecule type" value="Genomic_DNA"/>
</dbReference>
<organism evidence="2 3">
    <name type="scientific">Pieris macdunnoughi</name>
    <dbReference type="NCBI Taxonomy" id="345717"/>
    <lineage>
        <taxon>Eukaryota</taxon>
        <taxon>Metazoa</taxon>
        <taxon>Ecdysozoa</taxon>
        <taxon>Arthropoda</taxon>
        <taxon>Hexapoda</taxon>
        <taxon>Insecta</taxon>
        <taxon>Pterygota</taxon>
        <taxon>Neoptera</taxon>
        <taxon>Endopterygota</taxon>
        <taxon>Lepidoptera</taxon>
        <taxon>Glossata</taxon>
        <taxon>Ditrysia</taxon>
        <taxon>Papilionoidea</taxon>
        <taxon>Pieridae</taxon>
        <taxon>Pierinae</taxon>
        <taxon>Pieris</taxon>
    </lineage>
</organism>
<comment type="caution">
    <text evidence="2">The sequence shown here is derived from an EMBL/GenBank/DDBJ whole genome shotgun (WGS) entry which is preliminary data.</text>
</comment>
<evidence type="ECO:0000313" key="2">
    <source>
        <dbReference type="EMBL" id="CAF4861142.1"/>
    </source>
</evidence>
<name>A0A821SUW9_9NEOP</name>